<feature type="transmembrane region" description="Helical" evidence="8">
    <location>
        <begin position="245"/>
        <end position="274"/>
    </location>
</feature>
<comment type="caution">
    <text evidence="9">The sequence shown here is derived from an EMBL/GenBank/DDBJ whole genome shotgun (WGS) entry which is preliminary data.</text>
</comment>
<dbReference type="AlphaFoldDB" id="A0A9K3E0W2"/>
<dbReference type="GO" id="GO:0006629">
    <property type="term" value="P:lipid metabolic process"/>
    <property type="evidence" value="ECO:0007669"/>
    <property type="project" value="UniProtKB-KW"/>
</dbReference>
<organism evidence="9 10">
    <name type="scientific">Helianthus annuus</name>
    <name type="common">Common sunflower</name>
    <dbReference type="NCBI Taxonomy" id="4232"/>
    <lineage>
        <taxon>Eukaryota</taxon>
        <taxon>Viridiplantae</taxon>
        <taxon>Streptophyta</taxon>
        <taxon>Embryophyta</taxon>
        <taxon>Tracheophyta</taxon>
        <taxon>Spermatophyta</taxon>
        <taxon>Magnoliopsida</taxon>
        <taxon>eudicotyledons</taxon>
        <taxon>Gunneridae</taxon>
        <taxon>Pentapetalae</taxon>
        <taxon>asterids</taxon>
        <taxon>campanulids</taxon>
        <taxon>Asterales</taxon>
        <taxon>Asteraceae</taxon>
        <taxon>Asteroideae</taxon>
        <taxon>Heliantheae alliance</taxon>
        <taxon>Heliantheae</taxon>
        <taxon>Helianthus</taxon>
    </lineage>
</organism>
<evidence type="ECO:0000313" key="9">
    <source>
        <dbReference type="EMBL" id="KAF5764780.1"/>
    </source>
</evidence>
<keyword evidence="4 8" id="KW-1133">Transmembrane helix</keyword>
<reference evidence="9" key="2">
    <citation type="submission" date="2020-06" db="EMBL/GenBank/DDBJ databases">
        <title>Helianthus annuus Genome sequencing and assembly Release 2.</title>
        <authorList>
            <person name="Gouzy J."/>
            <person name="Langlade N."/>
            <person name="Munos S."/>
        </authorList>
    </citation>
    <scope>NUCLEOTIDE SEQUENCE</scope>
    <source>
        <tissue evidence="9">Leaves</tissue>
    </source>
</reference>
<keyword evidence="6 8" id="KW-0472">Membrane</keyword>
<evidence type="ECO:0000256" key="8">
    <source>
        <dbReference type="SAM" id="Phobius"/>
    </source>
</evidence>
<dbReference type="EMBL" id="MNCJ02000330">
    <property type="protein sequence ID" value="KAF5764780.1"/>
    <property type="molecule type" value="Genomic_DNA"/>
</dbReference>
<dbReference type="PANTHER" id="PTHR21212:SF8">
    <property type="entry name" value="SEIPIN FAMILY-RELATED"/>
    <property type="match status" value="1"/>
</dbReference>
<evidence type="ECO:0000256" key="6">
    <source>
        <dbReference type="ARBA" id="ARBA00023136"/>
    </source>
</evidence>
<feature type="compositionally biased region" description="Polar residues" evidence="7">
    <location>
        <begin position="119"/>
        <end position="136"/>
    </location>
</feature>
<evidence type="ECO:0000256" key="5">
    <source>
        <dbReference type="ARBA" id="ARBA00023098"/>
    </source>
</evidence>
<evidence type="ECO:0000256" key="4">
    <source>
        <dbReference type="ARBA" id="ARBA00022989"/>
    </source>
</evidence>
<feature type="region of interest" description="Disordered" evidence="7">
    <location>
        <begin position="119"/>
        <end position="150"/>
    </location>
</feature>
<evidence type="ECO:0000256" key="3">
    <source>
        <dbReference type="ARBA" id="ARBA00022824"/>
    </source>
</evidence>
<dbReference type="PANTHER" id="PTHR21212">
    <property type="entry name" value="BERNARDINELLI-SEIP CONGENITAL LIPODYSTROPHY 2 HOMOLOG BSCL2 PROTEIN"/>
    <property type="match status" value="1"/>
</dbReference>
<evidence type="ECO:0000256" key="7">
    <source>
        <dbReference type="SAM" id="MobiDB-lite"/>
    </source>
</evidence>
<name>A0A9K3E0W2_HELAN</name>
<evidence type="ECO:0000256" key="1">
    <source>
        <dbReference type="ARBA" id="ARBA00004477"/>
    </source>
</evidence>
<dbReference type="Proteomes" id="UP000215914">
    <property type="component" value="Unassembled WGS sequence"/>
</dbReference>
<keyword evidence="10" id="KW-1185">Reference proteome</keyword>
<keyword evidence="3" id="KW-0256">Endoplasmic reticulum</keyword>
<dbReference type="InterPro" id="IPR009617">
    <property type="entry name" value="Seipin"/>
</dbReference>
<protein>
    <submittedName>
        <fullName evidence="9">Seipin family protein</fullName>
    </submittedName>
</protein>
<reference evidence="9" key="1">
    <citation type="journal article" date="2017" name="Nature">
        <title>The sunflower genome provides insights into oil metabolism, flowering and Asterid evolution.</title>
        <authorList>
            <person name="Badouin H."/>
            <person name="Gouzy J."/>
            <person name="Grassa C.J."/>
            <person name="Murat F."/>
            <person name="Staton S.E."/>
            <person name="Cottret L."/>
            <person name="Lelandais-Briere C."/>
            <person name="Owens G.L."/>
            <person name="Carrere S."/>
            <person name="Mayjonade B."/>
            <person name="Legrand L."/>
            <person name="Gill N."/>
            <person name="Kane N.C."/>
            <person name="Bowers J.E."/>
            <person name="Hubner S."/>
            <person name="Bellec A."/>
            <person name="Berard A."/>
            <person name="Berges H."/>
            <person name="Blanchet N."/>
            <person name="Boniface M.C."/>
            <person name="Brunel D."/>
            <person name="Catrice O."/>
            <person name="Chaidir N."/>
            <person name="Claudel C."/>
            <person name="Donnadieu C."/>
            <person name="Faraut T."/>
            <person name="Fievet G."/>
            <person name="Helmstetter N."/>
            <person name="King M."/>
            <person name="Knapp S.J."/>
            <person name="Lai Z."/>
            <person name="Le Paslier M.C."/>
            <person name="Lippi Y."/>
            <person name="Lorenzon L."/>
            <person name="Mandel J.R."/>
            <person name="Marage G."/>
            <person name="Marchand G."/>
            <person name="Marquand E."/>
            <person name="Bret-Mestries E."/>
            <person name="Morien E."/>
            <person name="Nambeesan S."/>
            <person name="Nguyen T."/>
            <person name="Pegot-Espagnet P."/>
            <person name="Pouilly N."/>
            <person name="Raftis F."/>
            <person name="Sallet E."/>
            <person name="Schiex T."/>
            <person name="Thomas J."/>
            <person name="Vandecasteele C."/>
            <person name="Vares D."/>
            <person name="Vear F."/>
            <person name="Vautrin S."/>
            <person name="Crespi M."/>
            <person name="Mangin B."/>
            <person name="Burke J.M."/>
            <person name="Salse J."/>
            <person name="Munos S."/>
            <person name="Vincourt P."/>
            <person name="Rieseberg L.H."/>
            <person name="Langlade N.B."/>
        </authorList>
    </citation>
    <scope>NUCLEOTIDE SEQUENCE</scope>
    <source>
        <tissue evidence="9">Leaves</tissue>
    </source>
</reference>
<dbReference type="GO" id="GO:0140042">
    <property type="term" value="P:lipid droplet formation"/>
    <property type="evidence" value="ECO:0007669"/>
    <property type="project" value="UniProtKB-ARBA"/>
</dbReference>
<sequence>MEMEQQSTFNNNLIDTEFHDALEEFPFLDASTSFEESYQSVSTSDSDIINDEATEAATVISDHSPDSPLSPSAAGLRHWRLVSPRSRNEVSQSRFGFTGVGKKHKRSCSLKDNEKLNENLSLDSHGSSAITSVSDSQRVHDESTTVDSPNSGPDLLSMLAELVIEVISFQTKLLAKSVKFSIWLIHSSYMLICDPYGVIRLWRNDLQGGISGIWGICYNTCVKLINWFQTHESALKLCVQIGWGLLWLAYCGFLLVCLLVPAFVFGVVVVKWIVEEQVQIMEQLTFDYTKDTPMVFAPVIYCPYSSFVVNDEKSKIGSFA</sequence>
<keyword evidence="5" id="KW-0443">Lipid metabolism</keyword>
<evidence type="ECO:0000256" key="2">
    <source>
        <dbReference type="ARBA" id="ARBA00022692"/>
    </source>
</evidence>
<proteinExistence type="predicted"/>
<dbReference type="GO" id="GO:0005789">
    <property type="term" value="C:endoplasmic reticulum membrane"/>
    <property type="evidence" value="ECO:0007669"/>
    <property type="project" value="UniProtKB-SubCell"/>
</dbReference>
<keyword evidence="2 8" id="KW-0812">Transmembrane</keyword>
<gene>
    <name evidence="9" type="ORF">HanXRQr2_Chr15g0695981</name>
</gene>
<dbReference type="Gramene" id="mRNA:HanXRQr2_Chr15g0695981">
    <property type="protein sequence ID" value="mRNA:HanXRQr2_Chr15g0695981"/>
    <property type="gene ID" value="HanXRQr2_Chr15g0695981"/>
</dbReference>
<comment type="subcellular location">
    <subcellularLocation>
        <location evidence="1">Endoplasmic reticulum membrane</location>
        <topology evidence="1">Multi-pass membrane protein</topology>
    </subcellularLocation>
</comment>
<accession>A0A9K3E0W2</accession>
<evidence type="ECO:0000313" key="10">
    <source>
        <dbReference type="Proteomes" id="UP000215914"/>
    </source>
</evidence>